<keyword evidence="5 10" id="KW-0256">Endoplasmic reticulum</keyword>
<feature type="region of interest" description="Disordered" evidence="11">
    <location>
        <begin position="308"/>
        <end position="328"/>
    </location>
</feature>
<dbReference type="Pfam" id="PF01080">
    <property type="entry name" value="Presenilin"/>
    <property type="match status" value="1"/>
</dbReference>
<reference evidence="12" key="2">
    <citation type="submission" date="2025-09" db="UniProtKB">
        <authorList>
            <consortium name="Ensembl"/>
        </authorList>
    </citation>
    <scope>IDENTIFICATION</scope>
</reference>
<evidence type="ECO:0000256" key="11">
    <source>
        <dbReference type="SAM" id="MobiDB-lite"/>
    </source>
</evidence>
<dbReference type="GO" id="GO:1904115">
    <property type="term" value="C:axon cytoplasm"/>
    <property type="evidence" value="ECO:0007669"/>
    <property type="project" value="GOC"/>
</dbReference>
<organism evidence="12 13">
    <name type="scientific">Amphilophus citrinellus</name>
    <name type="common">Midas cichlid</name>
    <name type="synonym">Cichlasoma citrinellum</name>
    <dbReference type="NCBI Taxonomy" id="61819"/>
    <lineage>
        <taxon>Eukaryota</taxon>
        <taxon>Metazoa</taxon>
        <taxon>Chordata</taxon>
        <taxon>Craniata</taxon>
        <taxon>Vertebrata</taxon>
        <taxon>Euteleostomi</taxon>
        <taxon>Actinopterygii</taxon>
        <taxon>Neopterygii</taxon>
        <taxon>Teleostei</taxon>
        <taxon>Neoteleostei</taxon>
        <taxon>Acanthomorphata</taxon>
        <taxon>Ovalentaria</taxon>
        <taxon>Cichlomorphae</taxon>
        <taxon>Cichliformes</taxon>
        <taxon>Cichlidae</taxon>
        <taxon>New World cichlids</taxon>
        <taxon>Cichlasomatinae</taxon>
        <taxon>Heroini</taxon>
        <taxon>Amphilophus</taxon>
    </lineage>
</organism>
<keyword evidence="7 10" id="KW-1133">Transmembrane helix</keyword>
<dbReference type="GO" id="GO:0010506">
    <property type="term" value="P:regulation of autophagy"/>
    <property type="evidence" value="ECO:0007669"/>
    <property type="project" value="Ensembl"/>
</dbReference>
<dbReference type="AlphaFoldDB" id="A0A3Q0SM12"/>
<feature type="transmembrane region" description="Helical" evidence="10">
    <location>
        <begin position="78"/>
        <end position="96"/>
    </location>
</feature>
<reference evidence="12" key="1">
    <citation type="submission" date="2025-08" db="UniProtKB">
        <authorList>
            <consortium name="Ensembl"/>
        </authorList>
    </citation>
    <scope>IDENTIFICATION</scope>
</reference>
<dbReference type="GO" id="GO:0042500">
    <property type="term" value="F:aspartic endopeptidase activity, intramembrane cleaving"/>
    <property type="evidence" value="ECO:0007669"/>
    <property type="project" value="InterPro"/>
</dbReference>
<keyword evidence="13" id="KW-1185">Reference proteome</keyword>
<feature type="transmembrane region" description="Helical" evidence="10">
    <location>
        <begin position="158"/>
        <end position="180"/>
    </location>
</feature>
<name>A0A3Q0SM12_AMPCI</name>
<dbReference type="GO" id="GO:0019896">
    <property type="term" value="P:axonal transport of mitochondrion"/>
    <property type="evidence" value="ECO:0007669"/>
    <property type="project" value="Ensembl"/>
</dbReference>
<dbReference type="InterPro" id="IPR006639">
    <property type="entry name" value="Preselin/SPP"/>
</dbReference>
<evidence type="ECO:0000256" key="6">
    <source>
        <dbReference type="ARBA" id="ARBA00022976"/>
    </source>
</evidence>
<comment type="similarity">
    <text evidence="1 10">Belongs to the peptidase A22A family.</text>
</comment>
<comment type="domain">
    <text evidence="10">The PAL motif is required for normal active site conformation.</text>
</comment>
<evidence type="ECO:0000256" key="3">
    <source>
        <dbReference type="ARBA" id="ARBA00022692"/>
    </source>
</evidence>
<dbReference type="GO" id="GO:0055074">
    <property type="term" value="P:calcium ion homeostasis"/>
    <property type="evidence" value="ECO:0007669"/>
    <property type="project" value="TreeGrafter"/>
</dbReference>
<evidence type="ECO:0000256" key="10">
    <source>
        <dbReference type="RuleBase" id="RU361148"/>
    </source>
</evidence>
<feature type="transmembrane region" description="Helical" evidence="10">
    <location>
        <begin position="362"/>
        <end position="382"/>
    </location>
</feature>
<evidence type="ECO:0000256" key="7">
    <source>
        <dbReference type="ARBA" id="ARBA00022989"/>
    </source>
</evidence>
<dbReference type="EC" id="3.4.23.-" evidence="10"/>
<evidence type="ECO:0000256" key="8">
    <source>
        <dbReference type="ARBA" id="ARBA00023034"/>
    </source>
</evidence>
<dbReference type="PANTHER" id="PTHR10202:SF24">
    <property type="entry name" value="PRESENILIN-2"/>
    <property type="match status" value="1"/>
</dbReference>
<evidence type="ECO:0000256" key="1">
    <source>
        <dbReference type="ARBA" id="ARBA00008604"/>
    </source>
</evidence>
<proteinExistence type="inferred from homology"/>
<sequence>MNASDSEDDIYTERSALVQSETPALPSYIPDSDLSPPNGMPTKRLKVTAADGASGGGSDQEVEAEEEELTLKYGAKHVIMLFIPVTLCMVVVVATIKSVSFYTEKTNQQLIYTPFTENTSSVGRRLLNSVLNTIIMISVIVVMTIFLVILYKYRCYKFIHGWLILSSLMLLFWFSFMYLGEVFKTYNLAMDYPTVGVIIWNFGAVGMICIHWKGPLQLQQAYLILISALMALVFIKYLPEWSAWVILGAISIYDLVAVLSPKGPLRMLVETAQERNEPIFPALIYSCESSHIRAALTTFCFSDEEAEQSDGRAESHSRHSRLLPEDDTEEDRGVKLGLGDFIFYSVLVGKAAATGGDWNTTLACFVAILIGLCLTLLLLAIFKKALPALPISITFGLVFYFSTDFLVQPFMDNLAAHQFYI</sequence>
<comment type="function">
    <text evidence="10">Probable subunit of the gamma-secretase complex, an endoprotease complex that catalyzes the intramembrane cleavage of integral membrane proteins such as Notch receptors.</text>
</comment>
<keyword evidence="6 10" id="KW-0914">Notch signaling pathway</keyword>
<evidence type="ECO:0000256" key="9">
    <source>
        <dbReference type="ARBA" id="ARBA00023136"/>
    </source>
</evidence>
<evidence type="ECO:0000256" key="2">
    <source>
        <dbReference type="ARBA" id="ARBA00022670"/>
    </source>
</evidence>
<dbReference type="GO" id="GO:0061053">
    <property type="term" value="P:somite development"/>
    <property type="evidence" value="ECO:0007669"/>
    <property type="project" value="Ensembl"/>
</dbReference>
<dbReference type="PANTHER" id="PTHR10202">
    <property type="entry name" value="PRESENILIN"/>
    <property type="match status" value="1"/>
</dbReference>
<dbReference type="SMART" id="SM00730">
    <property type="entry name" value="PSN"/>
    <property type="match status" value="1"/>
</dbReference>
<feature type="transmembrane region" description="Helical" evidence="10">
    <location>
        <begin position="192"/>
        <end position="212"/>
    </location>
</feature>
<keyword evidence="9 10" id="KW-0472">Membrane</keyword>
<dbReference type="InterPro" id="IPR042524">
    <property type="entry name" value="Presenilin_C"/>
</dbReference>
<dbReference type="STRING" id="61819.ENSACIP00000023977"/>
<dbReference type="GO" id="GO:0030318">
    <property type="term" value="P:melanocyte differentiation"/>
    <property type="evidence" value="ECO:0007669"/>
    <property type="project" value="Ensembl"/>
</dbReference>
<dbReference type="Proteomes" id="UP000261340">
    <property type="component" value="Unplaced"/>
</dbReference>
<feature type="transmembrane region" description="Helical" evidence="10">
    <location>
        <begin position="130"/>
        <end position="151"/>
    </location>
</feature>
<dbReference type="GO" id="GO:0000139">
    <property type="term" value="C:Golgi membrane"/>
    <property type="evidence" value="ECO:0007669"/>
    <property type="project" value="UniProtKB-SubCell"/>
</dbReference>
<evidence type="ECO:0000313" key="12">
    <source>
        <dbReference type="Ensembl" id="ENSACIP00000023977.1"/>
    </source>
</evidence>
<dbReference type="GO" id="GO:0001964">
    <property type="term" value="P:startle response"/>
    <property type="evidence" value="ECO:0007669"/>
    <property type="project" value="Ensembl"/>
</dbReference>
<dbReference type="FunFam" id="1.10.472.100:FF:000001">
    <property type="entry name" value="Presenilin"/>
    <property type="match status" value="1"/>
</dbReference>
<dbReference type="GO" id="GO:0006509">
    <property type="term" value="P:membrane protein ectodomain proteolysis"/>
    <property type="evidence" value="ECO:0007669"/>
    <property type="project" value="TreeGrafter"/>
</dbReference>
<comment type="subunit">
    <text evidence="10">Homodimer.</text>
</comment>
<accession>A0A3Q0SM12</accession>
<dbReference type="GO" id="GO:0007219">
    <property type="term" value="P:Notch signaling pathway"/>
    <property type="evidence" value="ECO:0007669"/>
    <property type="project" value="UniProtKB-KW"/>
</dbReference>
<dbReference type="PRINTS" id="PR01072">
    <property type="entry name" value="PRESENILIN"/>
</dbReference>
<dbReference type="GO" id="GO:0005789">
    <property type="term" value="C:endoplasmic reticulum membrane"/>
    <property type="evidence" value="ECO:0007669"/>
    <property type="project" value="UniProtKB-SubCell"/>
</dbReference>
<comment type="subcellular location">
    <subcellularLocation>
        <location evidence="10">Endoplasmic reticulum membrane</location>
        <topology evidence="10">Multi-pass membrane protein</topology>
    </subcellularLocation>
    <subcellularLocation>
        <location evidence="10">Golgi apparatus membrane</location>
        <topology evidence="10">Multi-pass membrane protein</topology>
    </subcellularLocation>
</comment>
<dbReference type="Ensembl" id="ENSACIT00000024607.1">
    <property type="protein sequence ID" value="ENSACIP00000023977.1"/>
    <property type="gene ID" value="ENSACIG00000018610.1"/>
</dbReference>
<dbReference type="GeneTree" id="ENSGT00940000157923"/>
<feature type="compositionally biased region" description="Acidic residues" evidence="11">
    <location>
        <begin position="1"/>
        <end position="10"/>
    </location>
</feature>
<protein>
    <recommendedName>
        <fullName evidence="10">Presenilin</fullName>
        <ecNumber evidence="10">3.4.23.-</ecNumber>
    </recommendedName>
</protein>
<evidence type="ECO:0000256" key="5">
    <source>
        <dbReference type="ARBA" id="ARBA00022824"/>
    </source>
</evidence>
<dbReference type="Gene3D" id="1.10.472.100">
    <property type="entry name" value="Presenilin"/>
    <property type="match status" value="1"/>
</dbReference>
<keyword evidence="2 10" id="KW-0645">Protease</keyword>
<evidence type="ECO:0000256" key="4">
    <source>
        <dbReference type="ARBA" id="ARBA00022801"/>
    </source>
</evidence>
<dbReference type="GO" id="GO:0007420">
    <property type="term" value="P:brain development"/>
    <property type="evidence" value="ECO:0007669"/>
    <property type="project" value="Ensembl"/>
</dbReference>
<dbReference type="GO" id="GO:0034205">
    <property type="term" value="P:amyloid-beta formation"/>
    <property type="evidence" value="ECO:0007669"/>
    <property type="project" value="Ensembl"/>
</dbReference>
<feature type="transmembrane region" description="Helical" evidence="10">
    <location>
        <begin position="388"/>
        <end position="407"/>
    </location>
</feature>
<dbReference type="GO" id="GO:0022008">
    <property type="term" value="P:neurogenesis"/>
    <property type="evidence" value="ECO:0007669"/>
    <property type="project" value="Ensembl"/>
</dbReference>
<keyword evidence="3 10" id="KW-0812">Transmembrane</keyword>
<dbReference type="OMA" id="TTNLMMF"/>
<dbReference type="GO" id="GO:0070765">
    <property type="term" value="C:gamma-secretase complex"/>
    <property type="evidence" value="ECO:0007669"/>
    <property type="project" value="TreeGrafter"/>
</dbReference>
<keyword evidence="4 10" id="KW-0378">Hydrolase</keyword>
<dbReference type="GO" id="GO:0016485">
    <property type="term" value="P:protein processing"/>
    <property type="evidence" value="ECO:0007669"/>
    <property type="project" value="InterPro"/>
</dbReference>
<evidence type="ECO:0000313" key="13">
    <source>
        <dbReference type="Proteomes" id="UP000261340"/>
    </source>
</evidence>
<dbReference type="InterPro" id="IPR001108">
    <property type="entry name" value="Peptidase_A22A"/>
</dbReference>
<keyword evidence="8 10" id="KW-0333">Golgi apparatus</keyword>
<feature type="region of interest" description="Disordered" evidence="11">
    <location>
        <begin position="1"/>
        <end position="62"/>
    </location>
</feature>